<sequence>MIKAINTFVTHSTMLTVLQNLHNTFLQNHAVTSKFQTQNNYAIFHKM</sequence>
<accession>A0A0A9H2B4</accession>
<dbReference type="EMBL" id="GBRH01166989">
    <property type="protein sequence ID" value="JAE30907.1"/>
    <property type="molecule type" value="Transcribed_RNA"/>
</dbReference>
<reference evidence="1" key="2">
    <citation type="journal article" date="2015" name="Data Brief">
        <title>Shoot transcriptome of the giant reed, Arundo donax.</title>
        <authorList>
            <person name="Barrero R.A."/>
            <person name="Guerrero F.D."/>
            <person name="Moolhuijzen P."/>
            <person name="Goolsby J.A."/>
            <person name="Tidwell J."/>
            <person name="Bellgard S.E."/>
            <person name="Bellgard M.I."/>
        </authorList>
    </citation>
    <scope>NUCLEOTIDE SEQUENCE</scope>
    <source>
        <tissue evidence="1">Shoot tissue taken approximately 20 cm above the soil surface</tissue>
    </source>
</reference>
<organism evidence="1">
    <name type="scientific">Arundo donax</name>
    <name type="common">Giant reed</name>
    <name type="synonym">Donax arundinaceus</name>
    <dbReference type="NCBI Taxonomy" id="35708"/>
    <lineage>
        <taxon>Eukaryota</taxon>
        <taxon>Viridiplantae</taxon>
        <taxon>Streptophyta</taxon>
        <taxon>Embryophyta</taxon>
        <taxon>Tracheophyta</taxon>
        <taxon>Spermatophyta</taxon>
        <taxon>Magnoliopsida</taxon>
        <taxon>Liliopsida</taxon>
        <taxon>Poales</taxon>
        <taxon>Poaceae</taxon>
        <taxon>PACMAD clade</taxon>
        <taxon>Arundinoideae</taxon>
        <taxon>Arundineae</taxon>
        <taxon>Arundo</taxon>
    </lineage>
</organism>
<protein>
    <submittedName>
        <fullName evidence="1">Uncharacterized protein</fullName>
    </submittedName>
</protein>
<name>A0A0A9H2B4_ARUDO</name>
<proteinExistence type="predicted"/>
<evidence type="ECO:0000313" key="1">
    <source>
        <dbReference type="EMBL" id="JAE30907.1"/>
    </source>
</evidence>
<dbReference type="AlphaFoldDB" id="A0A0A9H2B4"/>
<reference evidence="1" key="1">
    <citation type="submission" date="2014-09" db="EMBL/GenBank/DDBJ databases">
        <authorList>
            <person name="Magalhaes I.L.F."/>
            <person name="Oliveira U."/>
            <person name="Santos F.R."/>
            <person name="Vidigal T.H.D.A."/>
            <person name="Brescovit A.D."/>
            <person name="Santos A.J."/>
        </authorList>
    </citation>
    <scope>NUCLEOTIDE SEQUENCE</scope>
    <source>
        <tissue evidence="1">Shoot tissue taken approximately 20 cm above the soil surface</tissue>
    </source>
</reference>